<accession>A0ABP8BBV3</accession>
<evidence type="ECO:0000313" key="2">
    <source>
        <dbReference type="EMBL" id="GAA4203156.1"/>
    </source>
</evidence>
<gene>
    <name evidence="2" type="ORF">GCM10022252_60320</name>
</gene>
<keyword evidence="1" id="KW-1133">Transmembrane helix</keyword>
<organism evidence="2 3">
    <name type="scientific">Streptosporangium oxazolinicum</name>
    <dbReference type="NCBI Taxonomy" id="909287"/>
    <lineage>
        <taxon>Bacteria</taxon>
        <taxon>Bacillati</taxon>
        <taxon>Actinomycetota</taxon>
        <taxon>Actinomycetes</taxon>
        <taxon>Streptosporangiales</taxon>
        <taxon>Streptosporangiaceae</taxon>
        <taxon>Streptosporangium</taxon>
    </lineage>
</organism>
<feature type="transmembrane region" description="Helical" evidence="1">
    <location>
        <begin position="55"/>
        <end position="76"/>
    </location>
</feature>
<sequence length="161" mass="18262">MDITPEEAARTLDQVRETRRRVLRAAPPTFPAWYPVVVWGFVTGMQFVTEVPSFRWLWVAVVALWAGLAVAVFTFVREVRNASLRPHSSVMDPWAWVGFTGWLVATCLGSVVLALWFKDLDLAYPRTLMGVTMTVIVAITSPPLARWMSRRTARRAETAKR</sequence>
<comment type="caution">
    <text evidence="2">The sequence shown here is derived from an EMBL/GenBank/DDBJ whole genome shotgun (WGS) entry which is preliminary data.</text>
</comment>
<dbReference type="EMBL" id="BAABAQ010000013">
    <property type="protein sequence ID" value="GAA4203156.1"/>
    <property type="molecule type" value="Genomic_DNA"/>
</dbReference>
<protein>
    <submittedName>
        <fullName evidence="2">Uncharacterized protein</fullName>
    </submittedName>
</protein>
<keyword evidence="1" id="KW-0472">Membrane</keyword>
<reference evidence="3" key="1">
    <citation type="journal article" date="2019" name="Int. J. Syst. Evol. Microbiol.">
        <title>The Global Catalogue of Microorganisms (GCM) 10K type strain sequencing project: providing services to taxonomists for standard genome sequencing and annotation.</title>
        <authorList>
            <consortium name="The Broad Institute Genomics Platform"/>
            <consortium name="The Broad Institute Genome Sequencing Center for Infectious Disease"/>
            <person name="Wu L."/>
            <person name="Ma J."/>
        </authorList>
    </citation>
    <scope>NUCLEOTIDE SEQUENCE [LARGE SCALE GENOMIC DNA]</scope>
    <source>
        <strain evidence="3">JCM 17388</strain>
    </source>
</reference>
<dbReference type="RefSeq" id="WP_344921513.1">
    <property type="nucleotide sequence ID" value="NZ_BAABAQ010000013.1"/>
</dbReference>
<name>A0ABP8BBV3_9ACTN</name>
<keyword evidence="1" id="KW-0812">Transmembrane</keyword>
<feature type="transmembrane region" description="Helical" evidence="1">
    <location>
        <begin position="123"/>
        <end position="145"/>
    </location>
</feature>
<evidence type="ECO:0000313" key="3">
    <source>
        <dbReference type="Proteomes" id="UP001501251"/>
    </source>
</evidence>
<feature type="transmembrane region" description="Helical" evidence="1">
    <location>
        <begin position="30"/>
        <end position="49"/>
    </location>
</feature>
<proteinExistence type="predicted"/>
<keyword evidence="3" id="KW-1185">Reference proteome</keyword>
<evidence type="ECO:0000256" key="1">
    <source>
        <dbReference type="SAM" id="Phobius"/>
    </source>
</evidence>
<feature type="transmembrane region" description="Helical" evidence="1">
    <location>
        <begin position="96"/>
        <end position="117"/>
    </location>
</feature>
<dbReference type="Proteomes" id="UP001501251">
    <property type="component" value="Unassembled WGS sequence"/>
</dbReference>